<feature type="region of interest" description="Disordered" evidence="1">
    <location>
        <begin position="1"/>
        <end position="45"/>
    </location>
</feature>
<dbReference type="OrthoDB" id="447555at2759"/>
<name>A0A1Q9C9P9_SYMMI</name>
<reference evidence="3 4" key="1">
    <citation type="submission" date="2016-02" db="EMBL/GenBank/DDBJ databases">
        <title>Genome analysis of coral dinoflagellate symbionts highlights evolutionary adaptations to a symbiotic lifestyle.</title>
        <authorList>
            <person name="Aranda M."/>
            <person name="Li Y."/>
            <person name="Liew Y.J."/>
            <person name="Baumgarten S."/>
            <person name="Simakov O."/>
            <person name="Wilson M."/>
            <person name="Piel J."/>
            <person name="Ashoor H."/>
            <person name="Bougouffa S."/>
            <person name="Bajic V.B."/>
            <person name="Ryu T."/>
            <person name="Ravasi T."/>
            <person name="Bayer T."/>
            <person name="Micklem G."/>
            <person name="Kim H."/>
            <person name="Bhak J."/>
            <person name="Lajeunesse T.C."/>
            <person name="Voolstra C.R."/>
        </authorList>
    </citation>
    <scope>NUCLEOTIDE SEQUENCE [LARGE SCALE GENOMIC DNA]</scope>
    <source>
        <strain evidence="3 4">CCMP2467</strain>
    </source>
</reference>
<protein>
    <submittedName>
        <fullName evidence="3">Copia protein</fullName>
    </submittedName>
</protein>
<dbReference type="Proteomes" id="UP000186817">
    <property type="component" value="Unassembled WGS sequence"/>
</dbReference>
<proteinExistence type="predicted"/>
<dbReference type="InterPro" id="IPR036397">
    <property type="entry name" value="RNaseH_sf"/>
</dbReference>
<keyword evidence="4" id="KW-1185">Reference proteome</keyword>
<dbReference type="GO" id="GO:0003676">
    <property type="term" value="F:nucleic acid binding"/>
    <property type="evidence" value="ECO:0007669"/>
    <property type="project" value="InterPro"/>
</dbReference>
<evidence type="ECO:0000259" key="2">
    <source>
        <dbReference type="PROSITE" id="PS50994"/>
    </source>
</evidence>
<sequence>MIAQRLLDPSKPAAPDHKDPFEELPGVPSEYAPTEPGELLDPSLLQDLEYPAEVLDCPEPLAETKALETHLDSQDLGPADRIDPPEDEVVVQDEEYEWVDDDKLEEEIKAATSKVELVTLRFFVGLKTKTGPDVTAGIQQMILRITQQFPLRVLHCDPGTEFTSDLLARWLPGQGVKLQTTVPTDKQGNGLAERMVGWFKSRARTLISANSLHVSLWPLAMRWAAEAYNRSILNQAPLPAFGQTVLHKLKKPAGAHKELLTRWVKVAYGAPHLTTTDGHVLITSEGNLVASKGFRTGVVDTKELEEILPPPLQEEESIEDALPEEEEPVDPVIPERCYHAVRKNPDWVIVGYSPLGPLDEDEQEATPEEEPPEVARVDDTYYHGYWEDEWEPPWSQASAPVPVSPAEVKRTVGDENLWMIVTPDKSVKRDMRKKLCAKRNE</sequence>
<dbReference type="InterPro" id="IPR001584">
    <property type="entry name" value="Integrase_cat-core"/>
</dbReference>
<dbReference type="EMBL" id="LSRX01001460">
    <property type="protein sequence ID" value="OLP79663.1"/>
    <property type="molecule type" value="Genomic_DNA"/>
</dbReference>
<dbReference type="GO" id="GO:0015074">
    <property type="term" value="P:DNA integration"/>
    <property type="evidence" value="ECO:0007669"/>
    <property type="project" value="InterPro"/>
</dbReference>
<accession>A0A1Q9C9P9</accession>
<feature type="domain" description="Integrase catalytic" evidence="2">
    <location>
        <begin position="81"/>
        <end position="253"/>
    </location>
</feature>
<gene>
    <name evidence="3" type="primary">GIP</name>
    <name evidence="3" type="ORF">AK812_SmicGene40027</name>
</gene>
<dbReference type="SUPFAM" id="SSF53098">
    <property type="entry name" value="Ribonuclease H-like"/>
    <property type="match status" value="1"/>
</dbReference>
<evidence type="ECO:0000313" key="3">
    <source>
        <dbReference type="EMBL" id="OLP79663.1"/>
    </source>
</evidence>
<dbReference type="PROSITE" id="PS50994">
    <property type="entry name" value="INTEGRASE"/>
    <property type="match status" value="1"/>
</dbReference>
<evidence type="ECO:0000313" key="4">
    <source>
        <dbReference type="Proteomes" id="UP000186817"/>
    </source>
</evidence>
<dbReference type="AlphaFoldDB" id="A0A1Q9C9P9"/>
<dbReference type="InterPro" id="IPR012337">
    <property type="entry name" value="RNaseH-like_sf"/>
</dbReference>
<organism evidence="3 4">
    <name type="scientific">Symbiodinium microadriaticum</name>
    <name type="common">Dinoflagellate</name>
    <name type="synonym">Zooxanthella microadriatica</name>
    <dbReference type="NCBI Taxonomy" id="2951"/>
    <lineage>
        <taxon>Eukaryota</taxon>
        <taxon>Sar</taxon>
        <taxon>Alveolata</taxon>
        <taxon>Dinophyceae</taxon>
        <taxon>Suessiales</taxon>
        <taxon>Symbiodiniaceae</taxon>
        <taxon>Symbiodinium</taxon>
    </lineage>
</organism>
<comment type="caution">
    <text evidence="3">The sequence shown here is derived from an EMBL/GenBank/DDBJ whole genome shotgun (WGS) entry which is preliminary data.</text>
</comment>
<dbReference type="Gene3D" id="3.30.420.10">
    <property type="entry name" value="Ribonuclease H-like superfamily/Ribonuclease H"/>
    <property type="match status" value="1"/>
</dbReference>
<evidence type="ECO:0000256" key="1">
    <source>
        <dbReference type="SAM" id="MobiDB-lite"/>
    </source>
</evidence>